<dbReference type="PANTHER" id="PTHR11945">
    <property type="entry name" value="MADS BOX PROTEIN"/>
    <property type="match status" value="1"/>
</dbReference>
<feature type="compositionally biased region" description="Basic and acidic residues" evidence="7">
    <location>
        <begin position="678"/>
        <end position="691"/>
    </location>
</feature>
<feature type="compositionally biased region" description="Basic residues" evidence="7">
    <location>
        <begin position="307"/>
        <end position="326"/>
    </location>
</feature>
<feature type="region of interest" description="Disordered" evidence="7">
    <location>
        <begin position="226"/>
        <end position="263"/>
    </location>
</feature>
<dbReference type="GO" id="GO:0000978">
    <property type="term" value="F:RNA polymerase II cis-regulatory region sequence-specific DNA binding"/>
    <property type="evidence" value="ECO:0007669"/>
    <property type="project" value="TreeGrafter"/>
</dbReference>
<dbReference type="AlphaFoldDB" id="A0A1Q3E7C5"/>
<dbReference type="GO" id="GO:0045944">
    <property type="term" value="P:positive regulation of transcription by RNA polymerase II"/>
    <property type="evidence" value="ECO:0007669"/>
    <property type="project" value="InterPro"/>
</dbReference>
<evidence type="ECO:0000256" key="5">
    <source>
        <dbReference type="ARBA" id="ARBA00023242"/>
    </source>
</evidence>
<keyword evidence="4" id="KW-0804">Transcription</keyword>
<keyword evidence="3" id="KW-0238">DNA-binding</keyword>
<feature type="compositionally biased region" description="Low complexity" evidence="7">
    <location>
        <begin position="423"/>
        <end position="434"/>
    </location>
</feature>
<keyword evidence="2" id="KW-0805">Transcription regulation</keyword>
<dbReference type="EMBL" id="BDGU01000130">
    <property type="protein sequence ID" value="GAW03130.1"/>
    <property type="molecule type" value="Genomic_DNA"/>
</dbReference>
<feature type="compositionally biased region" description="Low complexity" evidence="7">
    <location>
        <begin position="248"/>
        <end position="263"/>
    </location>
</feature>
<feature type="compositionally biased region" description="Basic residues" evidence="7">
    <location>
        <begin position="721"/>
        <end position="735"/>
    </location>
</feature>
<comment type="caution">
    <text evidence="9">The sequence shown here is derived from an EMBL/GenBank/DDBJ whole genome shotgun (WGS) entry which is preliminary data.</text>
</comment>
<proteinExistence type="inferred from homology"/>
<dbReference type="SMART" id="SM00432">
    <property type="entry name" value="MADS"/>
    <property type="match status" value="1"/>
</dbReference>
<keyword evidence="5" id="KW-0539">Nucleus</keyword>
<dbReference type="InterPro" id="IPR002100">
    <property type="entry name" value="TF_MADSbox"/>
</dbReference>
<feature type="region of interest" description="Disordered" evidence="7">
    <location>
        <begin position="672"/>
        <end position="792"/>
    </location>
</feature>
<dbReference type="GO" id="GO:0005634">
    <property type="term" value="C:nucleus"/>
    <property type="evidence" value="ECO:0007669"/>
    <property type="project" value="UniProtKB-SubCell"/>
</dbReference>
<dbReference type="STRING" id="5353.A0A1Q3E7C5"/>
<evidence type="ECO:0000256" key="7">
    <source>
        <dbReference type="SAM" id="MobiDB-lite"/>
    </source>
</evidence>
<comment type="similarity">
    <text evidence="6">Belongs to the MEF2 family.</text>
</comment>
<feature type="compositionally biased region" description="Basic and acidic residues" evidence="7">
    <location>
        <begin position="738"/>
        <end position="792"/>
    </location>
</feature>
<protein>
    <submittedName>
        <fullName evidence="9">Srf-type transcription factor</fullName>
    </submittedName>
</protein>
<dbReference type="GO" id="GO:0000981">
    <property type="term" value="F:DNA-binding transcription factor activity, RNA polymerase II-specific"/>
    <property type="evidence" value="ECO:0007669"/>
    <property type="project" value="TreeGrafter"/>
</dbReference>
<evidence type="ECO:0000256" key="2">
    <source>
        <dbReference type="ARBA" id="ARBA00023015"/>
    </source>
</evidence>
<dbReference type="Proteomes" id="UP000188533">
    <property type="component" value="Unassembled WGS sequence"/>
</dbReference>
<feature type="region of interest" description="Disordered" evidence="7">
    <location>
        <begin position="101"/>
        <end position="120"/>
    </location>
</feature>
<feature type="region of interest" description="Disordered" evidence="7">
    <location>
        <begin position="502"/>
        <end position="527"/>
    </location>
</feature>
<sequence>MGRRKIEIQPITHERNRSVTFLKRKNGLFKKAYELGVLCSVDVAVIIFDEKPGQHEKLYEYASSDVRDIVKRHIRFSGEKDCRTPHDFSGGSATKLDDIGARAGASSSSPSSPPPSHMEFGGRNSLAFNALGGLSNMRDIRDLGFNSHSLRDLHGISDIRELRGLGMGNLNFDSIRDSRTFNGVNDFNGFNAFGGGGGSIDLTTLRGMNRVDAINALRSLGVDLGVEGNRDMRDPRDPRNFDPRSPDLDNPNMNPNMNPSLNPAISTRMMYQQMMLHQQHQQQLIQRRERLAALQAAHAHGEPLSPHIHHPSHPTHSHNSIHRHSRSSLPRDPRDLPISSDAFSSRDHDRHDMRRRSSSSTAVGLAGRPITEGLEKDKEKEKAKDDKDKDKNKSKDSDIGDLVAFLDAVENPPSGSRAQDTPGLLRRSSSQSGSTLEWPTTTAREGSGPSTSLNPVSAPNPDSTSSSSAFVSELNLPSGLSNSDTTWLDFLSSAPAPGNALGGLGVPSTSDPSSWSRGPNSGFGSNIAHHSPLGMNLNFRGTDPFGVGNTAAFDRQMLADVFSNLNGTDNSAEPGSGSLSRSASGAGPGGSDRTVETSFGGVGSLAGMHAIPTVPNIPNMSSISIPMDLGLDVDMDGMGFGREPAVGGGMGMDRNIDKDEFNDAKTAETLPALKKRRLDKEKEKGKEREKVVVIPDSPASLTDGQGGKGGGGETDDERSGKSQRLKKVKKSKAVKSKFGSEQDRSSKTGAASEREGHGKDKDLKERSGSKIKLPKPEVERERDSGLVQEGKS</sequence>
<feature type="region of interest" description="Disordered" evidence="7">
    <location>
        <begin position="295"/>
        <end position="470"/>
    </location>
</feature>
<feature type="compositionally biased region" description="Basic and acidic residues" evidence="7">
    <location>
        <begin position="373"/>
        <end position="398"/>
    </location>
</feature>
<evidence type="ECO:0000313" key="9">
    <source>
        <dbReference type="EMBL" id="GAW03130.1"/>
    </source>
</evidence>
<keyword evidence="10" id="KW-1185">Reference proteome</keyword>
<feature type="compositionally biased region" description="Low complexity" evidence="7">
    <location>
        <begin position="295"/>
        <end position="306"/>
    </location>
</feature>
<dbReference type="SUPFAM" id="SSF55455">
    <property type="entry name" value="SRF-like"/>
    <property type="match status" value="1"/>
</dbReference>
<dbReference type="PRINTS" id="PR00404">
    <property type="entry name" value="MADSDOMAIN"/>
</dbReference>
<comment type="subcellular location">
    <subcellularLocation>
        <location evidence="1">Nucleus</location>
    </subcellularLocation>
</comment>
<accession>A0A1Q3E7C5</accession>
<organism evidence="9 10">
    <name type="scientific">Lentinula edodes</name>
    <name type="common">Shiitake mushroom</name>
    <name type="synonym">Lentinus edodes</name>
    <dbReference type="NCBI Taxonomy" id="5353"/>
    <lineage>
        <taxon>Eukaryota</taxon>
        <taxon>Fungi</taxon>
        <taxon>Dikarya</taxon>
        <taxon>Basidiomycota</taxon>
        <taxon>Agaricomycotina</taxon>
        <taxon>Agaricomycetes</taxon>
        <taxon>Agaricomycetidae</taxon>
        <taxon>Agaricales</taxon>
        <taxon>Marasmiineae</taxon>
        <taxon>Omphalotaceae</taxon>
        <taxon>Lentinula</taxon>
    </lineage>
</organism>
<name>A0A1Q3E7C5_LENED</name>
<dbReference type="InterPro" id="IPR036879">
    <property type="entry name" value="TF_MADSbox_sf"/>
</dbReference>
<feature type="compositionally biased region" description="Polar residues" evidence="7">
    <location>
        <begin position="507"/>
        <end position="524"/>
    </location>
</feature>
<feature type="compositionally biased region" description="Polar residues" evidence="7">
    <location>
        <begin position="435"/>
        <end position="462"/>
    </location>
</feature>
<reference evidence="9 10" key="2">
    <citation type="submission" date="2017-02" db="EMBL/GenBank/DDBJ databases">
        <title>A genome survey and senescence transcriptome analysis in Lentinula edodes.</title>
        <authorList>
            <person name="Sakamoto Y."/>
            <person name="Nakade K."/>
            <person name="Sato S."/>
            <person name="Yoshida Y."/>
            <person name="Miyazaki K."/>
            <person name="Natsume S."/>
            <person name="Konno N."/>
        </authorList>
    </citation>
    <scope>NUCLEOTIDE SEQUENCE [LARGE SCALE GENOMIC DNA]</scope>
    <source>
        <strain evidence="9 10">NBRC 111202</strain>
    </source>
</reference>
<evidence type="ECO:0000256" key="1">
    <source>
        <dbReference type="ARBA" id="ARBA00004123"/>
    </source>
</evidence>
<evidence type="ECO:0000256" key="4">
    <source>
        <dbReference type="ARBA" id="ARBA00023163"/>
    </source>
</evidence>
<feature type="domain" description="MADS-box" evidence="8">
    <location>
        <begin position="1"/>
        <end position="56"/>
    </location>
</feature>
<dbReference type="CDD" id="cd00265">
    <property type="entry name" value="MADS_MEF2_like"/>
    <property type="match status" value="1"/>
</dbReference>
<feature type="compositionally biased region" description="Basic and acidic residues" evidence="7">
    <location>
        <begin position="228"/>
        <end position="247"/>
    </location>
</feature>
<evidence type="ECO:0000259" key="8">
    <source>
        <dbReference type="PROSITE" id="PS50066"/>
    </source>
</evidence>
<evidence type="ECO:0000313" key="10">
    <source>
        <dbReference type="Proteomes" id="UP000188533"/>
    </source>
</evidence>
<evidence type="ECO:0000256" key="6">
    <source>
        <dbReference type="ARBA" id="ARBA00025805"/>
    </source>
</evidence>
<gene>
    <name evidence="9" type="ORF">LENED_004826</name>
</gene>
<feature type="region of interest" description="Disordered" evidence="7">
    <location>
        <begin position="565"/>
        <end position="598"/>
    </location>
</feature>
<dbReference type="Gene3D" id="3.40.1810.10">
    <property type="entry name" value="Transcription factor, MADS-box"/>
    <property type="match status" value="1"/>
</dbReference>
<dbReference type="PANTHER" id="PTHR11945:SF534">
    <property type="entry name" value="MYOCYTE-SPECIFIC ENHANCER FACTOR 2"/>
    <property type="match status" value="1"/>
</dbReference>
<dbReference type="Pfam" id="PF00319">
    <property type="entry name" value="SRF-TF"/>
    <property type="match status" value="1"/>
</dbReference>
<evidence type="ECO:0000256" key="3">
    <source>
        <dbReference type="ARBA" id="ARBA00023125"/>
    </source>
</evidence>
<feature type="compositionally biased region" description="Low complexity" evidence="7">
    <location>
        <begin position="574"/>
        <end position="585"/>
    </location>
</feature>
<dbReference type="PROSITE" id="PS50066">
    <property type="entry name" value="MADS_BOX_2"/>
    <property type="match status" value="1"/>
</dbReference>
<dbReference type="InterPro" id="IPR033896">
    <property type="entry name" value="MEF2-like_N"/>
</dbReference>
<dbReference type="GO" id="GO:0046983">
    <property type="term" value="F:protein dimerization activity"/>
    <property type="evidence" value="ECO:0007669"/>
    <property type="project" value="InterPro"/>
</dbReference>
<reference evidence="9 10" key="1">
    <citation type="submission" date="2016-08" db="EMBL/GenBank/DDBJ databases">
        <authorList>
            <consortium name="Lentinula edodes genome sequencing consortium"/>
            <person name="Sakamoto Y."/>
            <person name="Nakade K."/>
            <person name="Sato S."/>
            <person name="Yoshida Y."/>
            <person name="Miyazaki K."/>
            <person name="Natsume S."/>
            <person name="Konno N."/>
        </authorList>
    </citation>
    <scope>NUCLEOTIDE SEQUENCE [LARGE SCALE GENOMIC DNA]</scope>
    <source>
        <strain evidence="9 10">NBRC 111202</strain>
    </source>
</reference>